<protein>
    <submittedName>
        <fullName evidence="2">Tyrosine-protein phosphatase</fullName>
    </submittedName>
</protein>
<dbReference type="Pfam" id="PF13350">
    <property type="entry name" value="Y_phosphatase3"/>
    <property type="match status" value="1"/>
</dbReference>
<dbReference type="PANTHER" id="PTHR31126">
    <property type="entry name" value="TYROSINE-PROTEIN PHOSPHATASE"/>
    <property type="match status" value="1"/>
</dbReference>
<comment type="similarity">
    <text evidence="1">Belongs to the protein-tyrosine phosphatase family.</text>
</comment>
<dbReference type="KEGG" id="plyc:GXP70_01830"/>
<evidence type="ECO:0000256" key="1">
    <source>
        <dbReference type="ARBA" id="ARBA00009580"/>
    </source>
</evidence>
<proteinExistence type="inferred from homology"/>
<evidence type="ECO:0000313" key="2">
    <source>
        <dbReference type="EMBL" id="QHT63695.1"/>
    </source>
</evidence>
<accession>A0A6C0G7I4</accession>
<evidence type="ECO:0000313" key="3">
    <source>
        <dbReference type="Proteomes" id="UP000476064"/>
    </source>
</evidence>
<sequence>MRIPWISIPFPFLNKNYIKPLRSANSRFVYFGQVIYEGELFVSKVKKVSAAVLGASILLSAALPLSASAAAAAPVQAGQFQSATVDRNAKGQLVLHWKTDADLGAAKVYWSTSPDNIEKNGKLLARTYTKFGGYVAADPKPGYRVYFLVKGGNGDTITTAERKVNLQGAFNFRDLGGYKTTDGHTVKWGKLFRGEELGHLTTADLAYIQRMGIKTDVDYRTDAEVNALADPKIAGMSYVRTDEGNPGAGYNLNDMIASGMLKDKASAVAMMVAGEKQMVDNPKFYKQLMELLNDPKNIGLVQHCTAGKDRTGFGTAVILLTLGVDEQTVMNDYLLSNVYRADANKAAIDAMKKQIQDPDVIEALTALMGVQKEFLQAGLDEMKTKYGSIDAFIEKGLGVTKEERANLKNMYLE</sequence>
<organism evidence="2 3">
    <name type="scientific">Paenibacillus lycopersici</name>
    <dbReference type="NCBI Taxonomy" id="2704462"/>
    <lineage>
        <taxon>Bacteria</taxon>
        <taxon>Bacillati</taxon>
        <taxon>Bacillota</taxon>
        <taxon>Bacilli</taxon>
        <taxon>Bacillales</taxon>
        <taxon>Paenibacillaceae</taxon>
        <taxon>Paenibacillus</taxon>
    </lineage>
</organism>
<reference evidence="2 3" key="1">
    <citation type="submission" date="2020-01" db="EMBL/GenBank/DDBJ databases">
        <title>Paenibacillus sp. nov., isolated from tomato rhizosphere.</title>
        <authorList>
            <person name="Weon H.-Y."/>
            <person name="Lee S.A."/>
        </authorList>
    </citation>
    <scope>NUCLEOTIDE SEQUENCE [LARGE SCALE GENOMIC DNA]</scope>
    <source>
        <strain evidence="2 3">12200R-189</strain>
    </source>
</reference>
<name>A0A6C0G7I4_9BACL</name>
<dbReference type="GO" id="GO:0004721">
    <property type="term" value="F:phosphoprotein phosphatase activity"/>
    <property type="evidence" value="ECO:0007669"/>
    <property type="project" value="InterPro"/>
</dbReference>
<keyword evidence="3" id="KW-1185">Reference proteome</keyword>
<gene>
    <name evidence="2" type="ORF">GXP70_01830</name>
</gene>
<dbReference type="PANTHER" id="PTHR31126:SF1">
    <property type="entry name" value="TYROSINE SPECIFIC PROTEIN PHOSPHATASES DOMAIN-CONTAINING PROTEIN"/>
    <property type="match status" value="1"/>
</dbReference>
<dbReference type="Gene3D" id="3.90.190.10">
    <property type="entry name" value="Protein tyrosine phosphatase superfamily"/>
    <property type="match status" value="1"/>
</dbReference>
<dbReference type="InterPro" id="IPR029021">
    <property type="entry name" value="Prot-tyrosine_phosphatase-like"/>
</dbReference>
<dbReference type="SUPFAM" id="SSF52799">
    <property type="entry name" value="(Phosphotyrosine protein) phosphatases II"/>
    <property type="match status" value="1"/>
</dbReference>
<dbReference type="InterPro" id="IPR026893">
    <property type="entry name" value="Tyr/Ser_Pase_IphP-type"/>
</dbReference>
<dbReference type="EMBL" id="CP048209">
    <property type="protein sequence ID" value="QHT63695.1"/>
    <property type="molecule type" value="Genomic_DNA"/>
</dbReference>
<dbReference type="Proteomes" id="UP000476064">
    <property type="component" value="Chromosome"/>
</dbReference>
<dbReference type="AlphaFoldDB" id="A0A6C0G7I4"/>